<dbReference type="AlphaFoldDB" id="A0A7N2LLF1"/>
<proteinExistence type="predicted"/>
<feature type="domain" description="Sieve element occlusion C-terminal" evidence="1">
    <location>
        <begin position="71"/>
        <end position="164"/>
    </location>
</feature>
<dbReference type="InParanoid" id="A0A7N2LLF1"/>
<keyword evidence="3" id="KW-1185">Reference proteome</keyword>
<dbReference type="EnsemblPlants" id="QL05p016640:mrna">
    <property type="protein sequence ID" value="QL05p016640:mrna"/>
    <property type="gene ID" value="QL05p016640"/>
</dbReference>
<reference evidence="2" key="2">
    <citation type="submission" date="2021-01" db="UniProtKB">
        <authorList>
            <consortium name="EnsemblPlants"/>
        </authorList>
    </citation>
    <scope>IDENTIFICATION</scope>
</reference>
<dbReference type="GO" id="GO:0010088">
    <property type="term" value="P:phloem development"/>
    <property type="evidence" value="ECO:0007669"/>
    <property type="project" value="InterPro"/>
</dbReference>
<protein>
    <recommendedName>
        <fullName evidence="1">Sieve element occlusion C-terminal domain-containing protein</fullName>
    </recommendedName>
</protein>
<dbReference type="Proteomes" id="UP000594261">
    <property type="component" value="Chromosome 5"/>
</dbReference>
<dbReference type="PANTHER" id="PTHR33232:SF18">
    <property type="entry name" value="PROTEIN SIEVE ELEMENT OCCLUSION B-LIKE"/>
    <property type="match status" value="1"/>
</dbReference>
<dbReference type="EMBL" id="LRBV02000005">
    <property type="status" value="NOT_ANNOTATED_CDS"/>
    <property type="molecule type" value="Genomic_DNA"/>
</dbReference>
<evidence type="ECO:0000313" key="2">
    <source>
        <dbReference type="EnsemblPlants" id="QL05p016640:mrna"/>
    </source>
</evidence>
<dbReference type="InterPro" id="IPR039299">
    <property type="entry name" value="SEOA"/>
</dbReference>
<dbReference type="Gramene" id="QL05p016640:mrna">
    <property type="protein sequence ID" value="QL05p016640:mrna"/>
    <property type="gene ID" value="QL05p016640"/>
</dbReference>
<evidence type="ECO:0000313" key="3">
    <source>
        <dbReference type="Proteomes" id="UP000594261"/>
    </source>
</evidence>
<dbReference type="InterPro" id="IPR027944">
    <property type="entry name" value="SEO_C"/>
</dbReference>
<evidence type="ECO:0000259" key="1">
    <source>
        <dbReference type="Pfam" id="PF14577"/>
    </source>
</evidence>
<dbReference type="Pfam" id="PF14577">
    <property type="entry name" value="SEO_C"/>
    <property type="match status" value="1"/>
</dbReference>
<name>A0A7N2LLF1_QUELO</name>
<reference evidence="2 3" key="1">
    <citation type="journal article" date="2016" name="G3 (Bethesda)">
        <title>First Draft Assembly and Annotation of the Genome of a California Endemic Oak Quercus lobata Nee (Fagaceae).</title>
        <authorList>
            <person name="Sork V.L."/>
            <person name="Fitz-Gibbon S.T."/>
            <person name="Puiu D."/>
            <person name="Crepeau M."/>
            <person name="Gugger P.F."/>
            <person name="Sherman R."/>
            <person name="Stevens K."/>
            <person name="Langley C.H."/>
            <person name="Pellegrini M."/>
            <person name="Salzberg S.L."/>
        </authorList>
    </citation>
    <scope>NUCLEOTIDE SEQUENCE [LARGE SCALE GENOMIC DNA]</scope>
    <source>
        <strain evidence="2 3">cv. SW786</strain>
    </source>
</reference>
<dbReference type="PANTHER" id="PTHR33232">
    <property type="entry name" value="PROTEIN SIEVE ELEMENT OCCLUSION B-LIKE"/>
    <property type="match status" value="1"/>
</dbReference>
<sequence>MSCCSFRPRTSVTEQEFDIQRLKSDDNHMPWYVVQQFSSISGINYVNEQRQFKNEPIIVVLNPQGKVENRNPQGWVVLCKGTRLVFSGYGPTVLKVMKQFDDWKQQVKTDSEFLKVFEKCYDEELAKNKNICLDFDMPKNVGLIEDGMKCPDCSKTMEMYFRFK</sequence>
<organism evidence="2 3">
    <name type="scientific">Quercus lobata</name>
    <name type="common">Valley oak</name>
    <dbReference type="NCBI Taxonomy" id="97700"/>
    <lineage>
        <taxon>Eukaryota</taxon>
        <taxon>Viridiplantae</taxon>
        <taxon>Streptophyta</taxon>
        <taxon>Embryophyta</taxon>
        <taxon>Tracheophyta</taxon>
        <taxon>Spermatophyta</taxon>
        <taxon>Magnoliopsida</taxon>
        <taxon>eudicotyledons</taxon>
        <taxon>Gunneridae</taxon>
        <taxon>Pentapetalae</taxon>
        <taxon>rosids</taxon>
        <taxon>fabids</taxon>
        <taxon>Fagales</taxon>
        <taxon>Fagaceae</taxon>
        <taxon>Quercus</taxon>
    </lineage>
</organism>
<accession>A0A7N2LLF1</accession>